<dbReference type="InterPro" id="IPR034904">
    <property type="entry name" value="FSCA_dom_sf"/>
</dbReference>
<dbReference type="InterPro" id="IPR001075">
    <property type="entry name" value="NIF_FeS_clus_asmbl_NifU_C"/>
</dbReference>
<dbReference type="AlphaFoldDB" id="A0A2I4H6L4"/>
<evidence type="ECO:0000313" key="3">
    <source>
        <dbReference type="Proteomes" id="UP000235220"/>
    </source>
</evidence>
<dbReference type="FunFam" id="3.30.300.130:FF:000001">
    <property type="entry name" value="NFU1 iron-sulfur cluster scaffold"/>
    <property type="match status" value="1"/>
</dbReference>
<dbReference type="SMART" id="SM00932">
    <property type="entry name" value="Nfu_N"/>
    <property type="match status" value="1"/>
</dbReference>
<comment type="function">
    <text evidence="1">Molecular scaffold for [Fe-S] cluster assembly of mitochondrial iron-sulfur proteins.</text>
</comment>
<proteinExistence type="inferred from homology"/>
<dbReference type="Gene3D" id="3.30.1370.70">
    <property type="entry name" value="Scaffold protein Nfu/NifU, N-terminal domain"/>
    <property type="match status" value="1"/>
</dbReference>
<dbReference type="InterPro" id="IPR036498">
    <property type="entry name" value="Nfu/NifU_N_sf"/>
</dbReference>
<dbReference type="GO" id="GO:0051604">
    <property type="term" value="P:protein maturation"/>
    <property type="evidence" value="ECO:0000318"/>
    <property type="project" value="GO_Central"/>
</dbReference>
<dbReference type="Pfam" id="PF01106">
    <property type="entry name" value="NifU"/>
    <property type="match status" value="1"/>
</dbReference>
<dbReference type="SUPFAM" id="SSF117916">
    <property type="entry name" value="Fe-S cluster assembly (FSCA) domain-like"/>
    <property type="match status" value="1"/>
</dbReference>
<dbReference type="InterPro" id="IPR014824">
    <property type="entry name" value="Nfu/NifU_N"/>
</dbReference>
<keyword evidence="3" id="KW-1185">Reference proteome</keyword>
<dbReference type="GO" id="GO:0016226">
    <property type="term" value="P:iron-sulfur cluster assembly"/>
    <property type="evidence" value="ECO:0007669"/>
    <property type="project" value="InterPro"/>
</dbReference>
<dbReference type="GeneID" id="109013962"/>
<name>A0A2I4H6L4_JUGRE</name>
<dbReference type="KEGG" id="jre:109013962"/>
<dbReference type="Gene3D" id="3.30.300.130">
    <property type="entry name" value="Fe-S cluster assembly (FSCA)"/>
    <property type="match status" value="1"/>
</dbReference>
<dbReference type="GO" id="GO:0051539">
    <property type="term" value="F:4 iron, 4 sulfur cluster binding"/>
    <property type="evidence" value="ECO:0000318"/>
    <property type="project" value="GO_Central"/>
</dbReference>
<comment type="similarity">
    <text evidence="2">Belongs to the NifU family.</text>
</comment>
<dbReference type="GO" id="GO:0005198">
    <property type="term" value="F:structural molecule activity"/>
    <property type="evidence" value="ECO:0007669"/>
    <property type="project" value="UniProtKB-ARBA"/>
</dbReference>
<protein>
    <submittedName>
        <fullName evidence="4">NifU-like protein 4, mitochondrial isoform X1</fullName>
    </submittedName>
</protein>
<dbReference type="PANTHER" id="PTHR11178:SF1">
    <property type="entry name" value="NFU1 IRON-SULFUR CLUSTER SCAFFOLD HOMOLOG, MITOCHONDRIAL"/>
    <property type="match status" value="1"/>
</dbReference>
<sequence>MMRGFGRWIGRALSNSCPQELLNTCNQNSLRLTHRRLIHAAASSSAAATSYFDSETAYRYSNLGALKYSPIPSLHSRKWTGPSGGQRRTMFIQTQSTPNPSSLMFYPGKPVMEIGSADFPNLRTAMNSSLAKALFGIDGITRVFFGSDFVTVTKSEDASWEFLKPEIFAAIMDFYSSGQPLFLDSKAAAAMDTAIHEDDSETVAMIKELLETRIRPAVQDDGGDIEYCGFDPESGIVKLRMQGACSGCPSSSVTLKSGIENMLMHYVPEIKGVEQELDADNEDAASAGMME</sequence>
<reference evidence="4" key="1">
    <citation type="submission" date="2025-08" db="UniProtKB">
        <authorList>
            <consortium name="RefSeq"/>
        </authorList>
    </citation>
    <scope>IDENTIFICATION</scope>
    <source>
        <tissue evidence="4">Leaves</tissue>
    </source>
</reference>
<dbReference type="SUPFAM" id="SSF110836">
    <property type="entry name" value="Hypothetical protein SAV1430"/>
    <property type="match status" value="1"/>
</dbReference>
<dbReference type="Gramene" id="Jr14_04600_p1">
    <property type="protein sequence ID" value="cds.Jr14_04600_p1"/>
    <property type="gene ID" value="Jr14_04600"/>
</dbReference>
<dbReference type="Proteomes" id="UP000235220">
    <property type="component" value="Chromosome 14"/>
</dbReference>
<accession>A0A2I4H6L4</accession>
<dbReference type="GO" id="GO:0005506">
    <property type="term" value="F:iron ion binding"/>
    <property type="evidence" value="ECO:0007669"/>
    <property type="project" value="InterPro"/>
</dbReference>
<dbReference type="Pfam" id="PF08712">
    <property type="entry name" value="Nfu_N"/>
    <property type="match status" value="1"/>
</dbReference>
<dbReference type="GO" id="GO:0005739">
    <property type="term" value="C:mitochondrion"/>
    <property type="evidence" value="ECO:0000318"/>
    <property type="project" value="GO_Central"/>
</dbReference>
<dbReference type="FunFam" id="3.30.1370.70:FF:000001">
    <property type="entry name" value="NifU-like protein 4, mitochondrial"/>
    <property type="match status" value="1"/>
</dbReference>
<dbReference type="PANTHER" id="PTHR11178">
    <property type="entry name" value="IRON-SULFUR CLUSTER SCAFFOLD PROTEIN NFU-RELATED"/>
    <property type="match status" value="1"/>
</dbReference>
<gene>
    <name evidence="4" type="primary">LOC109013962</name>
</gene>
<evidence type="ECO:0000256" key="1">
    <source>
        <dbReference type="ARBA" id="ARBA00002175"/>
    </source>
</evidence>
<evidence type="ECO:0000313" key="4">
    <source>
        <dbReference type="RefSeq" id="XP_018851786.1"/>
    </source>
</evidence>
<evidence type="ECO:0000256" key="2">
    <source>
        <dbReference type="ARBA" id="ARBA00006420"/>
    </source>
</evidence>
<dbReference type="RefSeq" id="XP_018851786.1">
    <property type="nucleotide sequence ID" value="XM_018996241.2"/>
</dbReference>
<dbReference type="STRING" id="51240.A0A2I4H6L4"/>
<dbReference type="OrthoDB" id="565552at2759"/>
<dbReference type="FunCoup" id="A0A2I4H6L4">
    <property type="interactions" value="4395"/>
</dbReference>
<organism evidence="3 4">
    <name type="scientific">Juglans regia</name>
    <name type="common">English walnut</name>
    <dbReference type="NCBI Taxonomy" id="51240"/>
    <lineage>
        <taxon>Eukaryota</taxon>
        <taxon>Viridiplantae</taxon>
        <taxon>Streptophyta</taxon>
        <taxon>Embryophyta</taxon>
        <taxon>Tracheophyta</taxon>
        <taxon>Spermatophyta</taxon>
        <taxon>Magnoliopsida</taxon>
        <taxon>eudicotyledons</taxon>
        <taxon>Gunneridae</taxon>
        <taxon>Pentapetalae</taxon>
        <taxon>rosids</taxon>
        <taxon>fabids</taxon>
        <taxon>Fagales</taxon>
        <taxon>Juglandaceae</taxon>
        <taxon>Juglans</taxon>
    </lineage>
</organism>